<feature type="chain" id="PRO_5029554068" evidence="1">
    <location>
        <begin position="19"/>
        <end position="190"/>
    </location>
</feature>
<dbReference type="OrthoDB" id="195456at2"/>
<evidence type="ECO:0000313" key="2">
    <source>
        <dbReference type="EMBL" id="MRX77475.1"/>
    </source>
</evidence>
<name>A0A7K0G115_9SPHI</name>
<dbReference type="Pfam" id="PF11138">
    <property type="entry name" value="DUF2911"/>
    <property type="match status" value="1"/>
</dbReference>
<dbReference type="EMBL" id="WKKH01000025">
    <property type="protein sequence ID" value="MRX77475.1"/>
    <property type="molecule type" value="Genomic_DNA"/>
</dbReference>
<protein>
    <submittedName>
        <fullName evidence="2">DUF2911 domain-containing protein</fullName>
    </submittedName>
</protein>
<dbReference type="RefSeq" id="WP_154281873.1">
    <property type="nucleotide sequence ID" value="NZ_JBHUJQ010000001.1"/>
</dbReference>
<proteinExistence type="predicted"/>
<gene>
    <name evidence="2" type="ORF">GJU39_15415</name>
</gene>
<dbReference type="InterPro" id="IPR021314">
    <property type="entry name" value="DUF2911"/>
</dbReference>
<feature type="signal peptide" evidence="1">
    <location>
        <begin position="1"/>
        <end position="18"/>
    </location>
</feature>
<keyword evidence="1" id="KW-0732">Signal</keyword>
<keyword evidence="3" id="KW-1185">Reference proteome</keyword>
<dbReference type="AlphaFoldDB" id="A0A7K0G115"/>
<reference evidence="2 3" key="1">
    <citation type="submission" date="2019-11" db="EMBL/GenBank/DDBJ databases">
        <title>Pedobacter petrophilus genome.</title>
        <authorList>
            <person name="Feldbauer M.J."/>
            <person name="Newman J.D."/>
        </authorList>
    </citation>
    <scope>NUCLEOTIDE SEQUENCE [LARGE SCALE GENOMIC DNA]</scope>
    <source>
        <strain evidence="2 3">LMG 29686</strain>
    </source>
</reference>
<sequence length="190" mass="21425">MRNIFMVVFALLCFSAKAQKPAAATEVKFTIADPSPADILYFPINAPKVKDGEVVKPVIKIIYSRPQKKGREIFGVLEQYGKVWRFGANESTEIRFFKKVTIGGKKIKAGIYSLFAIPNKDKWTIIINKQTDKWGAFTYDQSLDVTRVDVPVRILSKPVEYFSLTFTPTPTGTNLVAGWDKVQVELPITF</sequence>
<evidence type="ECO:0000256" key="1">
    <source>
        <dbReference type="SAM" id="SignalP"/>
    </source>
</evidence>
<comment type="caution">
    <text evidence="2">The sequence shown here is derived from an EMBL/GenBank/DDBJ whole genome shotgun (WGS) entry which is preliminary data.</text>
</comment>
<dbReference type="Proteomes" id="UP000487757">
    <property type="component" value="Unassembled WGS sequence"/>
</dbReference>
<organism evidence="2 3">
    <name type="scientific">Pedobacter petrophilus</name>
    <dbReference type="NCBI Taxonomy" id="1908241"/>
    <lineage>
        <taxon>Bacteria</taxon>
        <taxon>Pseudomonadati</taxon>
        <taxon>Bacteroidota</taxon>
        <taxon>Sphingobacteriia</taxon>
        <taxon>Sphingobacteriales</taxon>
        <taxon>Sphingobacteriaceae</taxon>
        <taxon>Pedobacter</taxon>
    </lineage>
</organism>
<evidence type="ECO:0000313" key="3">
    <source>
        <dbReference type="Proteomes" id="UP000487757"/>
    </source>
</evidence>
<accession>A0A7K0G115</accession>